<accession>A0A5B8MYY1</accession>
<dbReference type="PANTHER" id="PTHR13015">
    <property type="entry name" value="PROTEIN AD-016-RELATED"/>
    <property type="match status" value="1"/>
</dbReference>
<organism evidence="3 4">
    <name type="scientific">Chloropicon primus</name>
    <dbReference type="NCBI Taxonomy" id="1764295"/>
    <lineage>
        <taxon>Eukaryota</taxon>
        <taxon>Viridiplantae</taxon>
        <taxon>Chlorophyta</taxon>
        <taxon>Chloropicophyceae</taxon>
        <taxon>Chloropicales</taxon>
        <taxon>Chloropicaceae</taxon>
        <taxon>Chloropicon</taxon>
    </lineage>
</organism>
<feature type="compositionally biased region" description="Low complexity" evidence="2">
    <location>
        <begin position="252"/>
        <end position="269"/>
    </location>
</feature>
<evidence type="ECO:0000256" key="1">
    <source>
        <dbReference type="ARBA" id="ARBA00006290"/>
    </source>
</evidence>
<evidence type="ECO:0000256" key="2">
    <source>
        <dbReference type="SAM" id="MobiDB-lite"/>
    </source>
</evidence>
<dbReference type="GO" id="GO:0006887">
    <property type="term" value="P:exocytosis"/>
    <property type="evidence" value="ECO:0007669"/>
    <property type="project" value="TreeGrafter"/>
</dbReference>
<dbReference type="STRING" id="1764295.A0A5B8MYY1"/>
<comment type="similarity">
    <text evidence="1">Belongs to the CCDC53 family.</text>
</comment>
<dbReference type="GO" id="GO:0071203">
    <property type="term" value="C:WASH complex"/>
    <property type="evidence" value="ECO:0007669"/>
    <property type="project" value="InterPro"/>
</dbReference>
<gene>
    <name evidence="3" type="ORF">A3770_15p73930</name>
</gene>
<evidence type="ECO:0000313" key="4">
    <source>
        <dbReference type="Proteomes" id="UP000316726"/>
    </source>
</evidence>
<reference evidence="3 4" key="1">
    <citation type="submission" date="2018-07" db="EMBL/GenBank/DDBJ databases">
        <title>The complete nuclear genome of the prasinophyte Chloropicon primus (CCMP1205).</title>
        <authorList>
            <person name="Pombert J.-F."/>
            <person name="Otis C."/>
            <person name="Turmel M."/>
            <person name="Lemieux C."/>
        </authorList>
    </citation>
    <scope>NUCLEOTIDE SEQUENCE [LARGE SCALE GENOMIC DNA]</scope>
    <source>
        <strain evidence="3 4">CCMP1205</strain>
    </source>
</reference>
<feature type="region of interest" description="Disordered" evidence="2">
    <location>
        <begin position="119"/>
        <end position="173"/>
    </location>
</feature>
<name>A0A5B8MYY1_9CHLO</name>
<dbReference type="OrthoDB" id="268027at2759"/>
<dbReference type="EMBL" id="CP031048">
    <property type="protein sequence ID" value="QDZ24875.1"/>
    <property type="molecule type" value="Genomic_DNA"/>
</dbReference>
<evidence type="ECO:0000313" key="3">
    <source>
        <dbReference type="EMBL" id="QDZ24875.1"/>
    </source>
</evidence>
<keyword evidence="4" id="KW-1185">Reference proteome</keyword>
<dbReference type="GO" id="GO:0030041">
    <property type="term" value="P:actin filament polymerization"/>
    <property type="evidence" value="ECO:0007669"/>
    <property type="project" value="TreeGrafter"/>
</dbReference>
<feature type="compositionally biased region" description="Low complexity" evidence="2">
    <location>
        <begin position="79"/>
        <end position="92"/>
    </location>
</feature>
<feature type="region of interest" description="Disordered" evidence="2">
    <location>
        <begin position="252"/>
        <end position="313"/>
    </location>
</feature>
<dbReference type="Pfam" id="PF10152">
    <property type="entry name" value="CCDC53"/>
    <property type="match status" value="1"/>
</dbReference>
<feature type="region of interest" description="Disordered" evidence="2">
    <location>
        <begin position="79"/>
        <end position="98"/>
    </location>
</feature>
<proteinExistence type="inferred from homology"/>
<dbReference type="AlphaFoldDB" id="A0A5B8MYY1"/>
<feature type="region of interest" description="Disordered" evidence="2">
    <location>
        <begin position="31"/>
        <end position="73"/>
    </location>
</feature>
<protein>
    <submittedName>
        <fullName evidence="3">Uncharacterized protein</fullName>
    </submittedName>
</protein>
<dbReference type="Proteomes" id="UP000316726">
    <property type="component" value="Chromosome 15"/>
</dbReference>
<dbReference type="InterPro" id="IPR019309">
    <property type="entry name" value="WASHC3"/>
</dbReference>
<sequence>MALAAAAIKAHFKGGVVDSSGAEKAKKIFNESNAKAFGEVPQAEAPPKYTRVPSSRPPGASSRQSLDRQLAGVEAVMHMQQAAASKQSSSSSGGDGAMGMKEKQAVLNAMFNARNSIALAPPAEENEGEDDEGRSFSGDSDDSMSDVASERDGDGEENSSMLEQQQQQPEAMMMTTPAVEEVVEEEDLGIPSVPDQRILAIVNAFVVNASRLVNRVCVLAENQLADMDRGIHKLQVTLTLLEKKLKSVDGLEPGQAPAAAATEAQSSSGPMPMGGEDLQSNHPQGEDQRGPEDDGGAAQEVEAEDNSGKVKAGEHPVYGRFFRMLRMGVVELAVKQKMQAEGLDGSVIDLGPEALLDP</sequence>
<dbReference type="PANTHER" id="PTHR13015:SF0">
    <property type="entry name" value="WASH COMPLEX SUBUNIT 3"/>
    <property type="match status" value="1"/>
</dbReference>